<dbReference type="InterPro" id="IPR005467">
    <property type="entry name" value="His_kinase_dom"/>
</dbReference>
<keyword evidence="9 19" id="KW-0418">Kinase</keyword>
<name>A0A2M8WWB3_9MICO</name>
<dbReference type="Gene3D" id="6.10.340.10">
    <property type="match status" value="1"/>
</dbReference>
<evidence type="ECO:0000256" key="12">
    <source>
        <dbReference type="ARBA" id="ARBA00023012"/>
    </source>
</evidence>
<feature type="transmembrane region" description="Helical" evidence="16">
    <location>
        <begin position="46"/>
        <end position="67"/>
    </location>
</feature>
<dbReference type="Pfam" id="PF00672">
    <property type="entry name" value="HAMP"/>
    <property type="match status" value="1"/>
</dbReference>
<dbReference type="FunFam" id="1.10.287.130:FF:000010">
    <property type="entry name" value="Two-component sensor histidine kinase"/>
    <property type="match status" value="1"/>
</dbReference>
<dbReference type="NCBIfam" id="NF040691">
    <property type="entry name" value="MtrAB_MtrB"/>
    <property type="match status" value="1"/>
</dbReference>
<accession>A0A2M8WWB3</accession>
<evidence type="ECO:0000256" key="3">
    <source>
        <dbReference type="ARBA" id="ARBA00012438"/>
    </source>
</evidence>
<evidence type="ECO:0000313" key="20">
    <source>
        <dbReference type="Proteomes" id="UP000231586"/>
    </source>
</evidence>
<evidence type="ECO:0000256" key="11">
    <source>
        <dbReference type="ARBA" id="ARBA00022989"/>
    </source>
</evidence>
<evidence type="ECO:0000259" key="18">
    <source>
        <dbReference type="PROSITE" id="PS50885"/>
    </source>
</evidence>
<evidence type="ECO:0000256" key="9">
    <source>
        <dbReference type="ARBA" id="ARBA00022777"/>
    </source>
</evidence>
<dbReference type="InterPro" id="IPR036097">
    <property type="entry name" value="HisK_dim/P_sf"/>
</dbReference>
<dbReference type="Pfam" id="PF00512">
    <property type="entry name" value="HisKA"/>
    <property type="match status" value="1"/>
</dbReference>
<protein>
    <recommendedName>
        <fullName evidence="14">Sensor histidine kinase MtrB</fullName>
        <ecNumber evidence="3">2.7.13.3</ecNumber>
    </recommendedName>
</protein>
<dbReference type="SUPFAM" id="SSF55874">
    <property type="entry name" value="ATPase domain of HSP90 chaperone/DNA topoisomerase II/histidine kinase"/>
    <property type="match status" value="1"/>
</dbReference>
<dbReference type="Proteomes" id="UP000231586">
    <property type="component" value="Unassembled WGS sequence"/>
</dbReference>
<dbReference type="GO" id="GO:0005524">
    <property type="term" value="F:ATP binding"/>
    <property type="evidence" value="ECO:0007669"/>
    <property type="project" value="UniProtKB-KW"/>
</dbReference>
<dbReference type="RefSeq" id="WP_100348324.1">
    <property type="nucleotide sequence ID" value="NZ_PGTZ01000002.1"/>
</dbReference>
<feature type="domain" description="Histidine kinase" evidence="17">
    <location>
        <begin position="310"/>
        <end position="527"/>
    </location>
</feature>
<evidence type="ECO:0000313" key="19">
    <source>
        <dbReference type="EMBL" id="PJI95205.1"/>
    </source>
</evidence>
<gene>
    <name evidence="19" type="ORF">CLV34_0079</name>
</gene>
<reference evidence="19 20" key="1">
    <citation type="submission" date="2017-11" db="EMBL/GenBank/DDBJ databases">
        <title>Genomic Encyclopedia of Archaeal and Bacterial Type Strains, Phase II (KMG-II): From Individual Species to Whole Genera.</title>
        <authorList>
            <person name="Goeker M."/>
        </authorList>
    </citation>
    <scope>NUCLEOTIDE SEQUENCE [LARGE SCALE GENOMIC DNA]</scope>
    <source>
        <strain evidence="19 20">DSM 22413</strain>
    </source>
</reference>
<dbReference type="Pfam" id="PF02518">
    <property type="entry name" value="HATPase_c"/>
    <property type="match status" value="1"/>
</dbReference>
<dbReference type="SUPFAM" id="SSF47384">
    <property type="entry name" value="Homodimeric domain of signal transducing histidine kinase"/>
    <property type="match status" value="1"/>
</dbReference>
<dbReference type="PANTHER" id="PTHR43547:SF2">
    <property type="entry name" value="HYBRID SIGNAL TRANSDUCTION HISTIDINE KINASE C"/>
    <property type="match status" value="1"/>
</dbReference>
<dbReference type="SMART" id="SM00387">
    <property type="entry name" value="HATPase_c"/>
    <property type="match status" value="1"/>
</dbReference>
<dbReference type="CDD" id="cd00082">
    <property type="entry name" value="HisKA"/>
    <property type="match status" value="1"/>
</dbReference>
<dbReference type="SMART" id="SM00388">
    <property type="entry name" value="HisKA"/>
    <property type="match status" value="1"/>
</dbReference>
<dbReference type="InterPro" id="IPR003661">
    <property type="entry name" value="HisK_dim/P_dom"/>
</dbReference>
<keyword evidence="4" id="KW-1003">Cell membrane</keyword>
<dbReference type="CDD" id="cd00075">
    <property type="entry name" value="HATPase"/>
    <property type="match status" value="1"/>
</dbReference>
<dbReference type="EC" id="2.7.13.3" evidence="3"/>
<evidence type="ECO:0000256" key="5">
    <source>
        <dbReference type="ARBA" id="ARBA00022553"/>
    </source>
</evidence>
<keyword evidence="13 16" id="KW-0472">Membrane</keyword>
<dbReference type="InterPro" id="IPR004358">
    <property type="entry name" value="Sig_transdc_His_kin-like_C"/>
</dbReference>
<dbReference type="EMBL" id="PGTZ01000002">
    <property type="protein sequence ID" value="PJI95205.1"/>
    <property type="molecule type" value="Genomic_DNA"/>
</dbReference>
<dbReference type="PRINTS" id="PR00344">
    <property type="entry name" value="BCTRLSENSOR"/>
</dbReference>
<feature type="region of interest" description="Disordered" evidence="15">
    <location>
        <begin position="540"/>
        <end position="588"/>
    </location>
</feature>
<dbReference type="PROSITE" id="PS50885">
    <property type="entry name" value="HAMP"/>
    <property type="match status" value="1"/>
</dbReference>
<dbReference type="SUPFAM" id="SSF158472">
    <property type="entry name" value="HAMP domain-like"/>
    <property type="match status" value="1"/>
</dbReference>
<evidence type="ECO:0000256" key="1">
    <source>
        <dbReference type="ARBA" id="ARBA00000085"/>
    </source>
</evidence>
<comment type="catalytic activity">
    <reaction evidence="1">
        <text>ATP + protein L-histidine = ADP + protein N-phospho-L-histidine.</text>
        <dbReference type="EC" id="2.7.13.3"/>
    </reaction>
</comment>
<dbReference type="InterPro" id="IPR003660">
    <property type="entry name" value="HAMP_dom"/>
</dbReference>
<dbReference type="AlphaFoldDB" id="A0A2M8WWB3"/>
<keyword evidence="20" id="KW-1185">Reference proteome</keyword>
<dbReference type="OrthoDB" id="9786919at2"/>
<evidence type="ECO:0000259" key="17">
    <source>
        <dbReference type="PROSITE" id="PS50109"/>
    </source>
</evidence>
<evidence type="ECO:0000256" key="14">
    <source>
        <dbReference type="ARBA" id="ARBA00035305"/>
    </source>
</evidence>
<evidence type="ECO:0000256" key="2">
    <source>
        <dbReference type="ARBA" id="ARBA00004651"/>
    </source>
</evidence>
<keyword evidence="6" id="KW-0808">Transferase</keyword>
<proteinExistence type="predicted"/>
<dbReference type="InterPro" id="IPR036890">
    <property type="entry name" value="HATPase_C_sf"/>
</dbReference>
<dbReference type="GO" id="GO:0000155">
    <property type="term" value="F:phosphorelay sensor kinase activity"/>
    <property type="evidence" value="ECO:0007669"/>
    <property type="project" value="InterPro"/>
</dbReference>
<evidence type="ECO:0000256" key="7">
    <source>
        <dbReference type="ARBA" id="ARBA00022692"/>
    </source>
</evidence>
<sequence>MTGTGGRAGRGRGRRAALRVRRVGRAVASWPRRAAARWRSSLQVRVVTSSLVVGIVVVAVLGAYLSVQVRNGLFDRRVDQILQESQRSTQQAQSTFDAASAKDSTEVQQLLNDTVPQLQQSGSGNRDVFLVRPAGSTAAPSVVGVSTTQEFRGLVSDDLRSQVENGQGQYWQSVAIPQPDGSSEPGVVVGSRVTLPVVGDFELYYLYSLADDESTLRFVQSVLAIGAIVLLGLVGATTFLVARQVVVPVRNAARVAGRLADGRLDERLAVRGTDEMATLGRAFNGMAESLQVQIARWEELSTLQRRFVSDVSHELRTPLTTIRMAGEVIYASRDEFEPASRRSAELLRAQIDRFEELLADLLEISRFDAGAVGLEAERSDLSRAVDAVVEHVLPLAESKGVWISANLPERPVIADLDTRRIERVLRNLVVNAVEHAEGGPVEIDVAADERAAAVVVRDFGVGLTQDETGHVFDRFWRADPARARTTGGTGLGLAIALEDAHLHGGWLEAWGRPGRGASFRLTVPRRAGILLTESPLPLVPASEVPRSATPDEIRDTADGPSGLGRGTVPSDHGPAALPQLHAAPEGDR</sequence>
<keyword evidence="11 16" id="KW-1133">Transmembrane helix</keyword>
<keyword evidence="8" id="KW-0547">Nucleotide-binding</keyword>
<keyword evidence="12" id="KW-0902">Two-component regulatory system</keyword>
<dbReference type="Gene3D" id="1.10.287.130">
    <property type="match status" value="1"/>
</dbReference>
<dbReference type="PANTHER" id="PTHR43547">
    <property type="entry name" value="TWO-COMPONENT HISTIDINE KINASE"/>
    <property type="match status" value="1"/>
</dbReference>
<evidence type="ECO:0000256" key="4">
    <source>
        <dbReference type="ARBA" id="ARBA00022475"/>
    </source>
</evidence>
<evidence type="ECO:0000256" key="16">
    <source>
        <dbReference type="SAM" id="Phobius"/>
    </source>
</evidence>
<keyword evidence="5" id="KW-0597">Phosphoprotein</keyword>
<dbReference type="FunFam" id="3.30.565.10:FF:000013">
    <property type="entry name" value="Two-component sensor histidine kinase"/>
    <property type="match status" value="1"/>
</dbReference>
<comment type="subcellular location">
    <subcellularLocation>
        <location evidence="2">Cell membrane</location>
        <topology evidence="2">Multi-pass membrane protein</topology>
    </subcellularLocation>
</comment>
<organism evidence="19 20">
    <name type="scientific">Luteimicrobium subarcticum</name>
    <dbReference type="NCBI Taxonomy" id="620910"/>
    <lineage>
        <taxon>Bacteria</taxon>
        <taxon>Bacillati</taxon>
        <taxon>Actinomycetota</taxon>
        <taxon>Actinomycetes</taxon>
        <taxon>Micrococcales</taxon>
        <taxon>Luteimicrobium</taxon>
    </lineage>
</organism>
<keyword evidence="7 16" id="KW-0812">Transmembrane</keyword>
<dbReference type="SMART" id="SM00304">
    <property type="entry name" value="HAMP"/>
    <property type="match status" value="1"/>
</dbReference>
<keyword evidence="10" id="KW-0067">ATP-binding</keyword>
<dbReference type="Gene3D" id="3.30.565.10">
    <property type="entry name" value="Histidine kinase-like ATPase, C-terminal domain"/>
    <property type="match status" value="1"/>
</dbReference>
<dbReference type="GO" id="GO:0005886">
    <property type="term" value="C:plasma membrane"/>
    <property type="evidence" value="ECO:0007669"/>
    <property type="project" value="UniProtKB-SubCell"/>
</dbReference>
<evidence type="ECO:0000256" key="15">
    <source>
        <dbReference type="SAM" id="MobiDB-lite"/>
    </source>
</evidence>
<evidence type="ECO:0000256" key="6">
    <source>
        <dbReference type="ARBA" id="ARBA00022679"/>
    </source>
</evidence>
<dbReference type="InterPro" id="IPR047669">
    <property type="entry name" value="MtrAB_MtrB"/>
</dbReference>
<dbReference type="PROSITE" id="PS50109">
    <property type="entry name" value="HIS_KIN"/>
    <property type="match status" value="1"/>
</dbReference>
<comment type="caution">
    <text evidence="19">The sequence shown here is derived from an EMBL/GenBank/DDBJ whole genome shotgun (WGS) entry which is preliminary data.</text>
</comment>
<evidence type="ECO:0000256" key="10">
    <source>
        <dbReference type="ARBA" id="ARBA00022840"/>
    </source>
</evidence>
<feature type="domain" description="HAMP" evidence="18">
    <location>
        <begin position="243"/>
        <end position="295"/>
    </location>
</feature>
<evidence type="ECO:0000256" key="13">
    <source>
        <dbReference type="ARBA" id="ARBA00023136"/>
    </source>
</evidence>
<dbReference type="InterPro" id="IPR003594">
    <property type="entry name" value="HATPase_dom"/>
</dbReference>
<dbReference type="CDD" id="cd06225">
    <property type="entry name" value="HAMP"/>
    <property type="match status" value="1"/>
</dbReference>
<evidence type="ECO:0000256" key="8">
    <source>
        <dbReference type="ARBA" id="ARBA00022741"/>
    </source>
</evidence>